<keyword evidence="2" id="KW-0949">S-adenosyl-L-methionine</keyword>
<dbReference type="PROSITE" id="PS51332">
    <property type="entry name" value="B12_BINDING"/>
    <property type="match status" value="1"/>
</dbReference>
<evidence type="ECO:0000256" key="2">
    <source>
        <dbReference type="ARBA" id="ARBA00022691"/>
    </source>
</evidence>
<dbReference type="InterPro" id="IPR036724">
    <property type="entry name" value="Cobalamin-bd_sf"/>
</dbReference>
<dbReference type="InterPro" id="IPR058240">
    <property type="entry name" value="rSAM_sf"/>
</dbReference>
<dbReference type="GO" id="GO:0003824">
    <property type="term" value="F:catalytic activity"/>
    <property type="evidence" value="ECO:0007669"/>
    <property type="project" value="InterPro"/>
</dbReference>
<sequence length="498" mass="57042">MKITFVYPDLEPQVLDWAGHFYHGIAILSAVLKQQGHHTSLIHITQPVQKDDFIERIRKEASDLIGFSSTSHMFALVRTLASWLVEARLDVPTICGGIHPTIAPDEAIATEGIDMICRGEGEGLLVELCQRLEKREDISDIQNLWIERNGVIIKNPLRPVVEDLDTLPFADRSIFAYQDLLSERQGKGNFMASRGCPFECTYCCNHLLRNIYGREGKPIRFRSVDNLIAEIKQVVTEYPFINGLVFDDDILFLNRRWSEEFAERYSREINLPFECHTRADITDQAVIDLLKKAGCFQVKFGIESGNEEIRQNVLKRRMTNDQIKKAFAMARKAGMKTQSYNMVGLPGDTPETILEAIKLNALIKTDNLYFTIYQPYQGTKLGEHCKKQNLVASEDLGPNFFSSSTLKLKTVSSSQITMFRDYFRILTRYYQLLQKLPNVVSSFATKVSDKMVSLESTAKVLNLIYSPLWYLYQRHYVLRSSSHKTWPRANAQNAIRET</sequence>
<dbReference type="GO" id="GO:0046872">
    <property type="term" value="F:metal ion binding"/>
    <property type="evidence" value="ECO:0007669"/>
    <property type="project" value="UniProtKB-KW"/>
</dbReference>
<dbReference type="InterPro" id="IPR034466">
    <property type="entry name" value="Methyltransferase_Class_B"/>
</dbReference>
<dbReference type="SMART" id="SM00729">
    <property type="entry name" value="Elp3"/>
    <property type="match status" value="1"/>
</dbReference>
<accession>A0A0S7Y1T3</accession>
<keyword evidence="3" id="KW-0479">Metal-binding</keyword>
<dbReference type="GO" id="GO:0051539">
    <property type="term" value="F:4 iron, 4 sulfur cluster binding"/>
    <property type="evidence" value="ECO:0007669"/>
    <property type="project" value="UniProtKB-KW"/>
</dbReference>
<evidence type="ECO:0000259" key="6">
    <source>
        <dbReference type="PROSITE" id="PS51332"/>
    </source>
</evidence>
<dbReference type="Pfam" id="PF04055">
    <property type="entry name" value="Radical_SAM"/>
    <property type="match status" value="1"/>
</dbReference>
<dbReference type="SFLD" id="SFLDG01123">
    <property type="entry name" value="methyltransferase_(Class_B)"/>
    <property type="match status" value="1"/>
</dbReference>
<keyword evidence="5" id="KW-0411">Iron-sulfur</keyword>
<proteinExistence type="predicted"/>
<dbReference type="EMBL" id="LIZX01000043">
    <property type="protein sequence ID" value="KPJ68686.1"/>
    <property type="molecule type" value="Genomic_DNA"/>
</dbReference>
<dbReference type="GO" id="GO:0031419">
    <property type="term" value="F:cobalamin binding"/>
    <property type="evidence" value="ECO:0007669"/>
    <property type="project" value="InterPro"/>
</dbReference>
<gene>
    <name evidence="8" type="ORF">AMJ44_05740</name>
</gene>
<feature type="domain" description="Radical SAM core" evidence="7">
    <location>
        <begin position="182"/>
        <end position="420"/>
    </location>
</feature>
<dbReference type="InterPro" id="IPR051198">
    <property type="entry name" value="BchE-like"/>
</dbReference>
<dbReference type="Proteomes" id="UP000051861">
    <property type="component" value="Unassembled WGS sequence"/>
</dbReference>
<evidence type="ECO:0000256" key="5">
    <source>
        <dbReference type="ARBA" id="ARBA00023014"/>
    </source>
</evidence>
<dbReference type="SFLD" id="SFLDS00029">
    <property type="entry name" value="Radical_SAM"/>
    <property type="match status" value="1"/>
</dbReference>
<dbReference type="CDD" id="cd01335">
    <property type="entry name" value="Radical_SAM"/>
    <property type="match status" value="1"/>
</dbReference>
<feature type="domain" description="B12-binding" evidence="6">
    <location>
        <begin position="7"/>
        <end position="139"/>
    </location>
</feature>
<dbReference type="SUPFAM" id="SSF102114">
    <property type="entry name" value="Radical SAM enzymes"/>
    <property type="match status" value="1"/>
</dbReference>
<dbReference type="Pfam" id="PF02310">
    <property type="entry name" value="B12-binding"/>
    <property type="match status" value="1"/>
</dbReference>
<dbReference type="Gene3D" id="3.40.50.280">
    <property type="entry name" value="Cobalamin-binding domain"/>
    <property type="match status" value="1"/>
</dbReference>
<reference evidence="8 9" key="1">
    <citation type="journal article" date="2015" name="Microbiome">
        <title>Genomic resolution of linkages in carbon, nitrogen, and sulfur cycling among widespread estuary sediment bacteria.</title>
        <authorList>
            <person name="Baker B.J."/>
            <person name="Lazar C.S."/>
            <person name="Teske A.P."/>
            <person name="Dick G.J."/>
        </authorList>
    </citation>
    <scope>NUCLEOTIDE SEQUENCE [LARGE SCALE GENOMIC DNA]</scope>
    <source>
        <strain evidence="8">DG_54_3</strain>
    </source>
</reference>
<keyword evidence="4" id="KW-0408">Iron</keyword>
<dbReference type="PATRIC" id="fig|1703775.3.peg.2066"/>
<dbReference type="InterPro" id="IPR023404">
    <property type="entry name" value="rSAM_horseshoe"/>
</dbReference>
<evidence type="ECO:0000259" key="7">
    <source>
        <dbReference type="PROSITE" id="PS51918"/>
    </source>
</evidence>
<evidence type="ECO:0000313" key="9">
    <source>
        <dbReference type="Proteomes" id="UP000051861"/>
    </source>
</evidence>
<dbReference type="InterPro" id="IPR006158">
    <property type="entry name" value="Cobalamin-bd"/>
</dbReference>
<dbReference type="AlphaFoldDB" id="A0A0S7Y1T3"/>
<dbReference type="Gene3D" id="3.80.30.20">
    <property type="entry name" value="tm_1862 like domain"/>
    <property type="match status" value="1"/>
</dbReference>
<dbReference type="PANTHER" id="PTHR43409:SF16">
    <property type="entry name" value="SLR0320 PROTEIN"/>
    <property type="match status" value="1"/>
</dbReference>
<dbReference type="CDD" id="cd02068">
    <property type="entry name" value="radical_SAM_B12_BD"/>
    <property type="match status" value="1"/>
</dbReference>
<organism evidence="8 9">
    <name type="scientific">candidate division WOR-1 bacterium DG_54_3</name>
    <dbReference type="NCBI Taxonomy" id="1703775"/>
    <lineage>
        <taxon>Bacteria</taxon>
        <taxon>Bacillati</taxon>
        <taxon>Saganbacteria</taxon>
    </lineage>
</organism>
<dbReference type="PANTHER" id="PTHR43409">
    <property type="entry name" value="ANAEROBIC MAGNESIUM-PROTOPORPHYRIN IX MONOMETHYL ESTER CYCLASE-RELATED"/>
    <property type="match status" value="1"/>
</dbReference>
<protein>
    <submittedName>
        <fullName evidence="8">Uncharacterized protein</fullName>
    </submittedName>
</protein>
<dbReference type="GO" id="GO:0005829">
    <property type="term" value="C:cytosol"/>
    <property type="evidence" value="ECO:0007669"/>
    <property type="project" value="TreeGrafter"/>
</dbReference>
<evidence type="ECO:0000256" key="3">
    <source>
        <dbReference type="ARBA" id="ARBA00022723"/>
    </source>
</evidence>
<comment type="cofactor">
    <cofactor evidence="1">
        <name>[4Fe-4S] cluster</name>
        <dbReference type="ChEBI" id="CHEBI:49883"/>
    </cofactor>
</comment>
<dbReference type="SFLD" id="SFLDG01082">
    <property type="entry name" value="B12-binding_domain_containing"/>
    <property type="match status" value="1"/>
</dbReference>
<evidence type="ECO:0000256" key="1">
    <source>
        <dbReference type="ARBA" id="ARBA00001966"/>
    </source>
</evidence>
<evidence type="ECO:0000313" key="8">
    <source>
        <dbReference type="EMBL" id="KPJ68686.1"/>
    </source>
</evidence>
<dbReference type="InterPro" id="IPR006638">
    <property type="entry name" value="Elp3/MiaA/NifB-like_rSAM"/>
</dbReference>
<dbReference type="SUPFAM" id="SSF52242">
    <property type="entry name" value="Cobalamin (vitamin B12)-binding domain"/>
    <property type="match status" value="1"/>
</dbReference>
<dbReference type="InterPro" id="IPR007197">
    <property type="entry name" value="rSAM"/>
</dbReference>
<dbReference type="PROSITE" id="PS51918">
    <property type="entry name" value="RADICAL_SAM"/>
    <property type="match status" value="1"/>
</dbReference>
<evidence type="ECO:0000256" key="4">
    <source>
        <dbReference type="ARBA" id="ARBA00023004"/>
    </source>
</evidence>
<name>A0A0S7Y1T3_UNCSA</name>
<comment type="caution">
    <text evidence="8">The sequence shown here is derived from an EMBL/GenBank/DDBJ whole genome shotgun (WGS) entry which is preliminary data.</text>
</comment>